<keyword evidence="8 10" id="KW-0539">Nucleus</keyword>
<keyword evidence="11" id="KW-0175">Coiled coil</keyword>
<evidence type="ECO:0000256" key="1">
    <source>
        <dbReference type="ARBA" id="ARBA00004123"/>
    </source>
</evidence>
<protein>
    <recommendedName>
        <fullName evidence="4 10">Mediator of RNA polymerase II transcription subunit 21</fullName>
    </recommendedName>
</protein>
<sequence length="177" mass="20072">MSNDILTQLQTCYDQLLTQCFSTISYLSQRHPIIAPDADPNDPYTNPPATGGPSQTPNPDGTPMSAIQPGREDTERAPYPLRPVLPSTFSAAQRELAEDLVQKAQQIDTLISRLPGIGRDEEQQRREIEILNQKVRAMEEKRKAKRREMRDYVKRLDDVILGMSQSLNYHEANRPTP</sequence>
<dbReference type="Proteomes" id="UP000027920">
    <property type="component" value="Unassembled WGS sequence"/>
</dbReference>
<evidence type="ECO:0000256" key="10">
    <source>
        <dbReference type="RuleBase" id="RU366036"/>
    </source>
</evidence>
<evidence type="ECO:0000313" key="13">
    <source>
        <dbReference type="EMBL" id="KEF57707.1"/>
    </source>
</evidence>
<dbReference type="SUPFAM" id="SSF140718">
    <property type="entry name" value="Mediator hinge subcomplex-like"/>
    <property type="match status" value="1"/>
</dbReference>
<proteinExistence type="inferred from homology"/>
<dbReference type="PANTHER" id="PTHR13381">
    <property type="entry name" value="RNA POLYMERASE II HOLOENZYME COMPONENT SRB7"/>
    <property type="match status" value="1"/>
</dbReference>
<comment type="caution">
    <text evidence="13">The sequence shown here is derived from an EMBL/GenBank/DDBJ whole genome shotgun (WGS) entry which is preliminary data.</text>
</comment>
<keyword evidence="7 10" id="KW-0804">Transcription</keyword>
<dbReference type="Pfam" id="PF11221">
    <property type="entry name" value="Med21"/>
    <property type="match status" value="1"/>
</dbReference>
<organism evidence="13 14">
    <name type="scientific">Exophiala aquamarina CBS 119918</name>
    <dbReference type="NCBI Taxonomy" id="1182545"/>
    <lineage>
        <taxon>Eukaryota</taxon>
        <taxon>Fungi</taxon>
        <taxon>Dikarya</taxon>
        <taxon>Ascomycota</taxon>
        <taxon>Pezizomycotina</taxon>
        <taxon>Eurotiomycetes</taxon>
        <taxon>Chaetothyriomycetidae</taxon>
        <taxon>Chaetothyriales</taxon>
        <taxon>Herpotrichiellaceae</taxon>
        <taxon>Exophiala</taxon>
    </lineage>
</organism>
<evidence type="ECO:0000256" key="8">
    <source>
        <dbReference type="ARBA" id="ARBA00023242"/>
    </source>
</evidence>
<dbReference type="InterPro" id="IPR037212">
    <property type="entry name" value="Med7/Med21-like"/>
</dbReference>
<dbReference type="EMBL" id="AMGV01000004">
    <property type="protein sequence ID" value="KEF57707.1"/>
    <property type="molecule type" value="Genomic_DNA"/>
</dbReference>
<dbReference type="OrthoDB" id="526653at2759"/>
<feature type="coiled-coil region" evidence="11">
    <location>
        <begin position="121"/>
        <end position="155"/>
    </location>
</feature>
<evidence type="ECO:0000256" key="2">
    <source>
        <dbReference type="ARBA" id="ARBA00005770"/>
    </source>
</evidence>
<dbReference type="GO" id="GO:0016592">
    <property type="term" value="C:mediator complex"/>
    <property type="evidence" value="ECO:0007669"/>
    <property type="project" value="UniProtKB-UniRule"/>
</dbReference>
<dbReference type="VEuPathDB" id="FungiDB:A1O9_05625"/>
<evidence type="ECO:0000256" key="4">
    <source>
        <dbReference type="ARBA" id="ARBA00019691"/>
    </source>
</evidence>
<feature type="region of interest" description="Disordered" evidence="12">
    <location>
        <begin position="33"/>
        <end position="83"/>
    </location>
</feature>
<gene>
    <name evidence="13" type="ORF">A1O9_05625</name>
</gene>
<feature type="compositionally biased region" description="Low complexity" evidence="12">
    <location>
        <begin position="33"/>
        <end position="43"/>
    </location>
</feature>
<dbReference type="PANTHER" id="PTHR13381:SF0">
    <property type="entry name" value="MEDIATOR OF RNA POLYMERASE II TRANSCRIPTION SUBUNIT 21"/>
    <property type="match status" value="1"/>
</dbReference>
<keyword evidence="14" id="KW-1185">Reference proteome</keyword>
<keyword evidence="5 10" id="KW-0805">Transcription regulation</keyword>
<dbReference type="RefSeq" id="XP_013260297.1">
    <property type="nucleotide sequence ID" value="XM_013404843.1"/>
</dbReference>
<evidence type="ECO:0000256" key="3">
    <source>
        <dbReference type="ARBA" id="ARBA00011837"/>
    </source>
</evidence>
<keyword evidence="6 10" id="KW-0010">Activator</keyword>
<name>A0A072PD59_9EURO</name>
<comment type="subunit">
    <text evidence="3 10">Component of the Mediator complex.</text>
</comment>
<dbReference type="AlphaFoldDB" id="A0A072PD59"/>
<evidence type="ECO:0000256" key="6">
    <source>
        <dbReference type="ARBA" id="ARBA00023159"/>
    </source>
</evidence>
<accession>A0A072PD59</accession>
<evidence type="ECO:0000256" key="7">
    <source>
        <dbReference type="ARBA" id="ARBA00023163"/>
    </source>
</evidence>
<reference evidence="13 14" key="1">
    <citation type="submission" date="2013-03" db="EMBL/GenBank/DDBJ databases">
        <title>The Genome Sequence of Exophiala aquamarina CBS 119918.</title>
        <authorList>
            <consortium name="The Broad Institute Genomics Platform"/>
            <person name="Cuomo C."/>
            <person name="de Hoog S."/>
            <person name="Gorbushina A."/>
            <person name="Walker B."/>
            <person name="Young S.K."/>
            <person name="Zeng Q."/>
            <person name="Gargeya S."/>
            <person name="Fitzgerald M."/>
            <person name="Haas B."/>
            <person name="Abouelleil A."/>
            <person name="Allen A.W."/>
            <person name="Alvarado L."/>
            <person name="Arachchi H.M."/>
            <person name="Berlin A.M."/>
            <person name="Chapman S.B."/>
            <person name="Gainer-Dewar J."/>
            <person name="Goldberg J."/>
            <person name="Griggs A."/>
            <person name="Gujja S."/>
            <person name="Hansen M."/>
            <person name="Howarth C."/>
            <person name="Imamovic A."/>
            <person name="Ireland A."/>
            <person name="Larimer J."/>
            <person name="McCowan C."/>
            <person name="Murphy C."/>
            <person name="Pearson M."/>
            <person name="Poon T.W."/>
            <person name="Priest M."/>
            <person name="Roberts A."/>
            <person name="Saif S."/>
            <person name="Shea T."/>
            <person name="Sisk P."/>
            <person name="Sykes S."/>
            <person name="Wortman J."/>
            <person name="Nusbaum C."/>
            <person name="Birren B."/>
        </authorList>
    </citation>
    <scope>NUCLEOTIDE SEQUENCE [LARGE SCALE GENOMIC DNA]</scope>
    <source>
        <strain evidence="13 14">CBS 119918</strain>
    </source>
</reference>
<dbReference type="GO" id="GO:0006357">
    <property type="term" value="P:regulation of transcription by RNA polymerase II"/>
    <property type="evidence" value="ECO:0007669"/>
    <property type="project" value="TreeGrafter"/>
</dbReference>
<evidence type="ECO:0000256" key="12">
    <source>
        <dbReference type="SAM" id="MobiDB-lite"/>
    </source>
</evidence>
<evidence type="ECO:0000256" key="11">
    <source>
        <dbReference type="SAM" id="Coils"/>
    </source>
</evidence>
<dbReference type="HOGENOM" id="CLU_094271_0_1_1"/>
<dbReference type="GeneID" id="25280550"/>
<comment type="function">
    <text evidence="9 10">Component of the Mediator complex, a coactivator involved in the regulated transcription of nearly all RNA polymerase II-dependent genes. Mediator functions as a bridge to convey information from gene-specific regulatory proteins to the basal RNA polymerase II transcription machinery. Mediator is recruited to promoters by direct interactions with regulatory proteins and serves as a scaffold for the assembly of a functional preinitiation complex with RNA polymerase II and the general transcription factors.</text>
</comment>
<comment type="similarity">
    <text evidence="2 10">Belongs to the Mediator complex subunit 21 family.</text>
</comment>
<dbReference type="Gene3D" id="6.10.280.10">
    <property type="entry name" value="Mediator complex, subunit Med21"/>
    <property type="match status" value="1"/>
</dbReference>
<evidence type="ECO:0000313" key="14">
    <source>
        <dbReference type="Proteomes" id="UP000027920"/>
    </source>
</evidence>
<dbReference type="InterPro" id="IPR021384">
    <property type="entry name" value="Mediator_Med21"/>
</dbReference>
<dbReference type="STRING" id="1182545.A0A072PD59"/>
<comment type="subcellular location">
    <subcellularLocation>
        <location evidence="1 10">Nucleus</location>
    </subcellularLocation>
</comment>
<evidence type="ECO:0000256" key="9">
    <source>
        <dbReference type="ARBA" id="ARBA00025687"/>
    </source>
</evidence>
<dbReference type="GO" id="GO:0003712">
    <property type="term" value="F:transcription coregulator activity"/>
    <property type="evidence" value="ECO:0007669"/>
    <property type="project" value="TreeGrafter"/>
</dbReference>
<evidence type="ECO:0000256" key="5">
    <source>
        <dbReference type="ARBA" id="ARBA00023015"/>
    </source>
</evidence>